<evidence type="ECO:0000313" key="8">
    <source>
        <dbReference type="Proteomes" id="UP001497623"/>
    </source>
</evidence>
<dbReference type="PROSITE" id="PS50850">
    <property type="entry name" value="MFS"/>
    <property type="match status" value="1"/>
</dbReference>
<gene>
    <name evidence="7" type="ORF">MNOR_LOCUS30837</name>
</gene>
<proteinExistence type="predicted"/>
<feature type="non-terminal residue" evidence="7">
    <location>
        <position position="437"/>
    </location>
</feature>
<dbReference type="AlphaFoldDB" id="A0AAV2S0G6"/>
<feature type="transmembrane region" description="Helical" evidence="5">
    <location>
        <begin position="202"/>
        <end position="224"/>
    </location>
</feature>
<evidence type="ECO:0000256" key="1">
    <source>
        <dbReference type="ARBA" id="ARBA00004141"/>
    </source>
</evidence>
<feature type="transmembrane region" description="Helical" evidence="5">
    <location>
        <begin position="350"/>
        <end position="369"/>
    </location>
</feature>
<evidence type="ECO:0000256" key="4">
    <source>
        <dbReference type="ARBA" id="ARBA00023136"/>
    </source>
</evidence>
<keyword evidence="8" id="KW-1185">Reference proteome</keyword>
<dbReference type="InterPro" id="IPR036259">
    <property type="entry name" value="MFS_trans_sf"/>
</dbReference>
<evidence type="ECO:0000256" key="2">
    <source>
        <dbReference type="ARBA" id="ARBA00022692"/>
    </source>
</evidence>
<dbReference type="PANTHER" id="PTHR24064">
    <property type="entry name" value="SOLUTE CARRIER FAMILY 22 MEMBER"/>
    <property type="match status" value="1"/>
</dbReference>
<dbReference type="Gene3D" id="1.20.1250.20">
    <property type="entry name" value="MFS general substrate transporter like domains"/>
    <property type="match status" value="1"/>
</dbReference>
<feature type="transmembrane region" description="Helical" evidence="5">
    <location>
        <begin position="144"/>
        <end position="163"/>
    </location>
</feature>
<evidence type="ECO:0000313" key="7">
    <source>
        <dbReference type="EMBL" id="CAL4151772.1"/>
    </source>
</evidence>
<keyword evidence="3 5" id="KW-1133">Transmembrane helix</keyword>
<feature type="transmembrane region" description="Helical" evidence="5">
    <location>
        <begin position="375"/>
        <end position="398"/>
    </location>
</feature>
<sequence>MPENFDTIMSRLGTGKWNYMYFFSLGYWYFFTPPLVLAPSFMAPKVPFSCRTPTEDPMQQDFMSNSSPSECTYLETSVDGYQQEQMCKEWDFDNSTFTNTIFSQYALVCDRQYLHAVYTSIFMIGSLLGAPLNALSDKYGRKSVLAIATCMYTFFSIVTPFLPNITAVIIVRFILGILYMIPGNTGYNLVVEVCDPAQRSIVGVTIWLSWVLGVVGWGILGYAVRDWRTQHTIAAAPLFFFLTMLWFMDESPRWLAVVGRHKECKRVLRKAARWNNVQLPHEKDIDIILDNTVRDKSDPVYKSISSLYQSQSVAYRTGWRAVWDGFMDGVNTFLSLFSTAKLRLRTSITWLNFFLVGMVFWGLSMSGVSFSSDPFLYMVLKATYIYVRAIGAILDLVLTKLLHNAQSLAAFILVHTCFSGDAAYVPGEANWSVIWLV</sequence>
<protein>
    <recommendedName>
        <fullName evidence="6">Major facilitator superfamily (MFS) profile domain-containing protein</fullName>
    </recommendedName>
</protein>
<evidence type="ECO:0000259" key="6">
    <source>
        <dbReference type="PROSITE" id="PS50850"/>
    </source>
</evidence>
<keyword evidence="4 5" id="KW-0472">Membrane</keyword>
<dbReference type="SUPFAM" id="SSF103473">
    <property type="entry name" value="MFS general substrate transporter"/>
    <property type="match status" value="1"/>
</dbReference>
<dbReference type="InterPro" id="IPR005828">
    <property type="entry name" value="MFS_sugar_transport-like"/>
</dbReference>
<dbReference type="GO" id="GO:0022857">
    <property type="term" value="F:transmembrane transporter activity"/>
    <property type="evidence" value="ECO:0007669"/>
    <property type="project" value="InterPro"/>
</dbReference>
<feature type="domain" description="Major facilitator superfamily (MFS) profile" evidence="6">
    <location>
        <begin position="68"/>
        <end position="437"/>
    </location>
</feature>
<feature type="transmembrane region" description="Helical" evidence="5">
    <location>
        <begin position="113"/>
        <end position="132"/>
    </location>
</feature>
<feature type="transmembrane region" description="Helical" evidence="5">
    <location>
        <begin position="21"/>
        <end position="42"/>
    </location>
</feature>
<dbReference type="InterPro" id="IPR020846">
    <property type="entry name" value="MFS_dom"/>
</dbReference>
<organism evidence="7 8">
    <name type="scientific">Meganyctiphanes norvegica</name>
    <name type="common">Northern krill</name>
    <name type="synonym">Thysanopoda norvegica</name>
    <dbReference type="NCBI Taxonomy" id="48144"/>
    <lineage>
        <taxon>Eukaryota</taxon>
        <taxon>Metazoa</taxon>
        <taxon>Ecdysozoa</taxon>
        <taxon>Arthropoda</taxon>
        <taxon>Crustacea</taxon>
        <taxon>Multicrustacea</taxon>
        <taxon>Malacostraca</taxon>
        <taxon>Eumalacostraca</taxon>
        <taxon>Eucarida</taxon>
        <taxon>Euphausiacea</taxon>
        <taxon>Euphausiidae</taxon>
        <taxon>Meganyctiphanes</taxon>
    </lineage>
</organism>
<evidence type="ECO:0000256" key="5">
    <source>
        <dbReference type="SAM" id="Phobius"/>
    </source>
</evidence>
<feature type="transmembrane region" description="Helical" evidence="5">
    <location>
        <begin position="230"/>
        <end position="248"/>
    </location>
</feature>
<dbReference type="Proteomes" id="UP001497623">
    <property type="component" value="Unassembled WGS sequence"/>
</dbReference>
<evidence type="ECO:0000256" key="3">
    <source>
        <dbReference type="ARBA" id="ARBA00022989"/>
    </source>
</evidence>
<dbReference type="Pfam" id="PF00083">
    <property type="entry name" value="Sugar_tr"/>
    <property type="match status" value="1"/>
</dbReference>
<keyword evidence="2 5" id="KW-0812">Transmembrane</keyword>
<reference evidence="7 8" key="1">
    <citation type="submission" date="2024-05" db="EMBL/GenBank/DDBJ databases">
        <authorList>
            <person name="Wallberg A."/>
        </authorList>
    </citation>
    <scope>NUCLEOTIDE SEQUENCE [LARGE SCALE GENOMIC DNA]</scope>
</reference>
<dbReference type="EMBL" id="CAXKWB010038496">
    <property type="protein sequence ID" value="CAL4151772.1"/>
    <property type="molecule type" value="Genomic_DNA"/>
</dbReference>
<comment type="caution">
    <text evidence="7">The sequence shown here is derived from an EMBL/GenBank/DDBJ whole genome shotgun (WGS) entry which is preliminary data.</text>
</comment>
<name>A0AAV2S0G6_MEGNR</name>
<feature type="transmembrane region" description="Helical" evidence="5">
    <location>
        <begin position="169"/>
        <end position="190"/>
    </location>
</feature>
<comment type="subcellular location">
    <subcellularLocation>
        <location evidence="1">Membrane</location>
        <topology evidence="1">Multi-pass membrane protein</topology>
    </subcellularLocation>
</comment>
<accession>A0AAV2S0G6</accession>
<dbReference type="GO" id="GO:0016020">
    <property type="term" value="C:membrane"/>
    <property type="evidence" value="ECO:0007669"/>
    <property type="project" value="UniProtKB-SubCell"/>
</dbReference>